<gene>
    <name evidence="2" type="ORF">A6770_28760</name>
</gene>
<dbReference type="InterPro" id="IPR036490">
    <property type="entry name" value="ThsB_TIR-like_sf"/>
</dbReference>
<dbReference type="Proteomes" id="UP000252107">
    <property type="component" value="Unassembled WGS sequence"/>
</dbReference>
<name>A0A367QK00_9NOSO</name>
<sequence>MTRHAFFSFHFQRDILKIGQIRNAWLIQSRDHEAQPFLDKAEWESIKRRGDQAIQNWIDSQMKGTSVTVVLIGAETYQRPWVKYEIQQSHKLGKGMLGIDMYGMKDLNGNYDSQGINPFSQYTFTNSKGSTIIYPVYSWVYDNGRNNIGTWIEQAAKAAGR</sequence>
<dbReference type="Pfam" id="PF08937">
    <property type="entry name" value="ThsB_TIR"/>
    <property type="match status" value="1"/>
</dbReference>
<protein>
    <submittedName>
        <fullName evidence="2">TIR-like domain-containing protein</fullName>
    </submittedName>
</protein>
<reference evidence="2" key="1">
    <citation type="submission" date="2016-04" db="EMBL/GenBank/DDBJ databases">
        <authorList>
            <person name="Tabuchi Yagui T.R."/>
        </authorList>
    </citation>
    <scope>NUCLEOTIDE SEQUENCE [LARGE SCALE GENOMIC DNA]</scope>
    <source>
        <strain evidence="2">NIES-26</strain>
    </source>
</reference>
<keyword evidence="3" id="KW-1185">Reference proteome</keyword>
<dbReference type="Gene3D" id="3.40.50.9200">
    <property type="entry name" value="Hypothetical protein MTH538"/>
    <property type="match status" value="1"/>
</dbReference>
<feature type="domain" description="Thoeris protein ThsB TIR-like" evidence="1">
    <location>
        <begin position="6"/>
        <end position="103"/>
    </location>
</feature>
<dbReference type="AlphaFoldDB" id="A0A367QK00"/>
<evidence type="ECO:0000313" key="2">
    <source>
        <dbReference type="EMBL" id="RCJ24041.1"/>
    </source>
</evidence>
<dbReference type="SUPFAM" id="SSF52206">
    <property type="entry name" value="Hypothetical protein MTH538"/>
    <property type="match status" value="1"/>
</dbReference>
<evidence type="ECO:0000313" key="3">
    <source>
        <dbReference type="Proteomes" id="UP000252107"/>
    </source>
</evidence>
<proteinExistence type="predicted"/>
<evidence type="ECO:0000259" key="1">
    <source>
        <dbReference type="Pfam" id="PF08937"/>
    </source>
</evidence>
<dbReference type="EMBL" id="LXQD01000320">
    <property type="protein sequence ID" value="RCJ24041.1"/>
    <property type="molecule type" value="Genomic_DNA"/>
</dbReference>
<accession>A0A367QK00</accession>
<dbReference type="InterPro" id="IPR015032">
    <property type="entry name" value="ThsB__TIR-like_domain"/>
</dbReference>
<organism evidence="2 3">
    <name type="scientific">Nostoc minutum NIES-26</name>
    <dbReference type="NCBI Taxonomy" id="1844469"/>
    <lineage>
        <taxon>Bacteria</taxon>
        <taxon>Bacillati</taxon>
        <taxon>Cyanobacteriota</taxon>
        <taxon>Cyanophyceae</taxon>
        <taxon>Nostocales</taxon>
        <taxon>Nostocaceae</taxon>
        <taxon>Nostoc</taxon>
    </lineage>
</organism>
<comment type="caution">
    <text evidence="2">The sequence shown here is derived from an EMBL/GenBank/DDBJ whole genome shotgun (WGS) entry which is preliminary data.</text>
</comment>